<keyword evidence="2" id="KW-0732">Signal</keyword>
<dbReference type="RefSeq" id="WP_230338338.1">
    <property type="nucleotide sequence ID" value="NZ_CP069798.1"/>
</dbReference>
<dbReference type="Proteomes" id="UP000653156">
    <property type="component" value="Chromosome"/>
</dbReference>
<evidence type="ECO:0008006" key="5">
    <source>
        <dbReference type="Google" id="ProtNLM"/>
    </source>
</evidence>
<feature type="compositionally biased region" description="Low complexity" evidence="1">
    <location>
        <begin position="33"/>
        <end position="67"/>
    </location>
</feature>
<protein>
    <recommendedName>
        <fullName evidence="5">DUF3761 domain-containing protein</fullName>
    </recommendedName>
</protein>
<reference evidence="3" key="1">
    <citation type="submission" date="2021-02" db="EMBL/GenBank/DDBJ databases">
        <title>Neisseriaceae sp. 26B isolated from the cloaca of a Common Toad-headed Turtle (Mesoclemmys nasuta).</title>
        <authorList>
            <person name="Spergser J."/>
            <person name="Busse H.-J."/>
        </authorList>
    </citation>
    <scope>NUCLEOTIDE SEQUENCE</scope>
    <source>
        <strain evidence="3">26B</strain>
    </source>
</reference>
<accession>A0A892ZCM2</accession>
<evidence type="ECO:0000256" key="2">
    <source>
        <dbReference type="SAM" id="SignalP"/>
    </source>
</evidence>
<feature type="signal peptide" evidence="2">
    <location>
        <begin position="1"/>
        <end position="22"/>
    </location>
</feature>
<feature type="compositionally biased region" description="Polar residues" evidence="1">
    <location>
        <begin position="78"/>
        <end position="90"/>
    </location>
</feature>
<dbReference type="EMBL" id="CP069798">
    <property type="protein sequence ID" value="QRQ81055.1"/>
    <property type="molecule type" value="Genomic_DNA"/>
</dbReference>
<gene>
    <name evidence="3" type="ORF">JQU52_09975</name>
</gene>
<dbReference type="KEGG" id="ptes:JQU52_09975"/>
<evidence type="ECO:0000313" key="3">
    <source>
        <dbReference type="EMBL" id="QRQ81055.1"/>
    </source>
</evidence>
<evidence type="ECO:0000256" key="1">
    <source>
        <dbReference type="SAM" id="MobiDB-lite"/>
    </source>
</evidence>
<sequence>MKNLSAAILLAILGATSLSTFAAPTPVPTGTQKTAPAAVSKAAPPAAKTAPAAVTKAAATPAKTTAKPVEKAAAKPAGQTTALKTQNQASKIVCKDGTQSNAKTTHGACSKHGGIAKKS</sequence>
<dbReference type="AlphaFoldDB" id="A0A892ZCM2"/>
<feature type="chain" id="PRO_5034040234" description="DUF3761 domain-containing protein" evidence="2">
    <location>
        <begin position="23"/>
        <end position="119"/>
    </location>
</feature>
<organism evidence="3 4">
    <name type="scientific">Paralysiella testudinis</name>
    <dbReference type="NCBI Taxonomy" id="2809020"/>
    <lineage>
        <taxon>Bacteria</taxon>
        <taxon>Pseudomonadati</taxon>
        <taxon>Pseudomonadota</taxon>
        <taxon>Betaproteobacteria</taxon>
        <taxon>Neisseriales</taxon>
        <taxon>Neisseriaceae</taxon>
        <taxon>Paralysiella</taxon>
    </lineage>
</organism>
<evidence type="ECO:0000313" key="4">
    <source>
        <dbReference type="Proteomes" id="UP000653156"/>
    </source>
</evidence>
<feature type="region of interest" description="Disordered" evidence="1">
    <location>
        <begin position="22"/>
        <end position="119"/>
    </location>
</feature>
<proteinExistence type="predicted"/>
<name>A0A892ZCM2_9NEIS</name>
<keyword evidence="4" id="KW-1185">Reference proteome</keyword>